<feature type="signal peptide" evidence="2">
    <location>
        <begin position="1"/>
        <end position="15"/>
    </location>
</feature>
<evidence type="ECO:0000313" key="4">
    <source>
        <dbReference type="Proteomes" id="UP000314294"/>
    </source>
</evidence>
<dbReference type="AlphaFoldDB" id="A0A4Z2JDU8"/>
<reference evidence="3 4" key="1">
    <citation type="submission" date="2019-03" db="EMBL/GenBank/DDBJ databases">
        <title>First draft genome of Liparis tanakae, snailfish: a comprehensive survey of snailfish specific genes.</title>
        <authorList>
            <person name="Kim W."/>
            <person name="Song I."/>
            <person name="Jeong J.-H."/>
            <person name="Kim D."/>
            <person name="Kim S."/>
            <person name="Ryu S."/>
            <person name="Song J.Y."/>
            <person name="Lee S.K."/>
        </authorList>
    </citation>
    <scope>NUCLEOTIDE SEQUENCE [LARGE SCALE GENOMIC DNA]</scope>
    <source>
        <tissue evidence="3">Muscle</tissue>
    </source>
</reference>
<organism evidence="3 4">
    <name type="scientific">Liparis tanakae</name>
    <name type="common">Tanaka's snailfish</name>
    <dbReference type="NCBI Taxonomy" id="230148"/>
    <lineage>
        <taxon>Eukaryota</taxon>
        <taxon>Metazoa</taxon>
        <taxon>Chordata</taxon>
        <taxon>Craniata</taxon>
        <taxon>Vertebrata</taxon>
        <taxon>Euteleostomi</taxon>
        <taxon>Actinopterygii</taxon>
        <taxon>Neopterygii</taxon>
        <taxon>Teleostei</taxon>
        <taxon>Neoteleostei</taxon>
        <taxon>Acanthomorphata</taxon>
        <taxon>Eupercaria</taxon>
        <taxon>Perciformes</taxon>
        <taxon>Cottioidei</taxon>
        <taxon>Cottales</taxon>
        <taxon>Liparidae</taxon>
        <taxon>Liparis</taxon>
    </lineage>
</organism>
<dbReference type="EMBL" id="SRLO01000005">
    <property type="protein sequence ID" value="TNN88455.1"/>
    <property type="molecule type" value="Genomic_DNA"/>
</dbReference>
<evidence type="ECO:0000256" key="1">
    <source>
        <dbReference type="SAM" id="MobiDB-lite"/>
    </source>
</evidence>
<sequence length="183" mass="19341">MRLSLLRPLLVSCACDCVPMALMGRGGIRRRCVHLLRFHLLGVRTHRRAAAGLSFLANGFSCSLNAGPFLRASLRFRSLGLLHLTVVQFDHGEGEGVHGGGDDGRGLPLPGLRGLLAAIAITVSVNVWTSLDQLRGLLANDGRLTASSPPDSPCTPRPVEGQELRVSAPLAGNAPGWPSALLD</sequence>
<dbReference type="Proteomes" id="UP000314294">
    <property type="component" value="Unassembled WGS sequence"/>
</dbReference>
<accession>A0A4Z2JDU8</accession>
<evidence type="ECO:0000313" key="3">
    <source>
        <dbReference type="EMBL" id="TNN88455.1"/>
    </source>
</evidence>
<keyword evidence="2" id="KW-0732">Signal</keyword>
<evidence type="ECO:0000256" key="2">
    <source>
        <dbReference type="SAM" id="SignalP"/>
    </source>
</evidence>
<keyword evidence="4" id="KW-1185">Reference proteome</keyword>
<protein>
    <submittedName>
        <fullName evidence="3">Uncharacterized protein</fullName>
    </submittedName>
</protein>
<comment type="caution">
    <text evidence="3">The sequence shown here is derived from an EMBL/GenBank/DDBJ whole genome shotgun (WGS) entry which is preliminary data.</text>
</comment>
<gene>
    <name evidence="3" type="ORF">EYF80_001237</name>
</gene>
<name>A0A4Z2JDU8_9TELE</name>
<proteinExistence type="predicted"/>
<feature type="region of interest" description="Disordered" evidence="1">
    <location>
        <begin position="144"/>
        <end position="183"/>
    </location>
</feature>
<feature type="chain" id="PRO_5021374251" evidence="2">
    <location>
        <begin position="16"/>
        <end position="183"/>
    </location>
</feature>